<feature type="transmembrane region" description="Helical" evidence="1">
    <location>
        <begin position="118"/>
        <end position="138"/>
    </location>
</feature>
<dbReference type="AlphaFoldDB" id="C4YRT9"/>
<sequence length="203" mass="22642">MSDARICVGLFLKVLQLVGDLACFATSIKAGGHYNGLIIAVTVFSFIYNIFSNCLGWFGMKGTVDTEDVRAYRQFVLGGGTLFFLFYIGSSIFQLFTGYNNNLNNFGYGSHLKPYHHYASWCIGVTCAVLYCMSVIMCECWGITFASVHDLSTEFFERQPFKFACSVFDKSQVDHDCEDNNDIGLKSMQHNTSNNTGTNTKSS</sequence>
<dbReference type="VEuPathDB" id="FungiDB:CAWG_04796"/>
<keyword evidence="1" id="KW-1133">Transmembrane helix</keyword>
<feature type="transmembrane region" description="Helical" evidence="1">
    <location>
        <begin position="75"/>
        <end position="98"/>
    </location>
</feature>
<dbReference type="EMBL" id="CM000311">
    <property type="protein sequence ID" value="EEQ46442.1"/>
    <property type="molecule type" value="Genomic_DNA"/>
</dbReference>
<reference evidence="2 3" key="1">
    <citation type="journal article" date="2009" name="Nature">
        <title>Evolution of pathogenicity and sexual reproduction in eight Candida genomes.</title>
        <authorList>
            <person name="Butler G."/>
            <person name="Rasmussen M.D."/>
            <person name="Lin M.F."/>
            <person name="Santos M.A."/>
            <person name="Sakthikumar S."/>
            <person name="Munro C.A."/>
            <person name="Rheinbay E."/>
            <person name="Grabherr M."/>
            <person name="Forche A."/>
            <person name="Reedy J.L."/>
            <person name="Agrafioti I."/>
            <person name="Arnaud M.B."/>
            <person name="Bates S."/>
            <person name="Brown A.J."/>
            <person name="Brunke S."/>
            <person name="Costanzo M.C."/>
            <person name="Fitzpatrick D.A."/>
            <person name="de Groot P.W."/>
            <person name="Harris D."/>
            <person name="Hoyer L.L."/>
            <person name="Hube B."/>
            <person name="Klis F.M."/>
            <person name="Kodira C."/>
            <person name="Lennard N."/>
            <person name="Logue M.E."/>
            <person name="Martin R."/>
            <person name="Neiman A.M."/>
            <person name="Nikolaou E."/>
            <person name="Quail M.A."/>
            <person name="Quinn J."/>
            <person name="Santos M.C."/>
            <person name="Schmitzberger F.F."/>
            <person name="Sherlock G."/>
            <person name="Shah P."/>
            <person name="Silverstein K.A."/>
            <person name="Skrzypek M.S."/>
            <person name="Soll D."/>
            <person name="Staggs R."/>
            <person name="Stansfield I."/>
            <person name="Stumpf M.P."/>
            <person name="Sudbery P.E."/>
            <person name="Srikantha T."/>
            <person name="Zeng Q."/>
            <person name="Berman J."/>
            <person name="Berriman M."/>
            <person name="Heitman J."/>
            <person name="Gow N.A."/>
            <person name="Lorenz M.C."/>
            <person name="Birren B.W."/>
            <person name="Kellis M."/>
            <person name="Cuomo C.A."/>
        </authorList>
    </citation>
    <scope>NUCLEOTIDE SEQUENCE [LARGE SCALE GENOMIC DNA]</scope>
    <source>
        <strain evidence="2 3">WO-1</strain>
    </source>
</reference>
<keyword evidence="1" id="KW-0812">Transmembrane</keyword>
<dbReference type="HOGENOM" id="CLU_1360242_0_0_1"/>
<dbReference type="Proteomes" id="UP000001429">
    <property type="component" value="Chromosome 5"/>
</dbReference>
<gene>
    <name evidence="2" type="ORF">CAWG_04796</name>
</gene>
<keyword evidence="3" id="KW-1185">Reference proteome</keyword>
<protein>
    <recommendedName>
        <fullName evidence="4">MARVEL domain-containing protein</fullName>
    </recommendedName>
</protein>
<proteinExistence type="predicted"/>
<evidence type="ECO:0000313" key="2">
    <source>
        <dbReference type="EMBL" id="EEQ46442.1"/>
    </source>
</evidence>
<evidence type="ECO:0000256" key="1">
    <source>
        <dbReference type="SAM" id="Phobius"/>
    </source>
</evidence>
<name>C4YRT9_CANAW</name>
<accession>C4YRT9</accession>
<evidence type="ECO:0000313" key="3">
    <source>
        <dbReference type="Proteomes" id="UP000001429"/>
    </source>
</evidence>
<dbReference type="OMA" id="SVIMCEC"/>
<dbReference type="PaxDb" id="5476-C4YRT9"/>
<evidence type="ECO:0008006" key="4">
    <source>
        <dbReference type="Google" id="ProtNLM"/>
    </source>
</evidence>
<organism evidence="2 3">
    <name type="scientific">Candida albicans (strain WO-1)</name>
    <name type="common">Yeast</name>
    <dbReference type="NCBI Taxonomy" id="294748"/>
    <lineage>
        <taxon>Eukaryota</taxon>
        <taxon>Fungi</taxon>
        <taxon>Dikarya</taxon>
        <taxon>Ascomycota</taxon>
        <taxon>Saccharomycotina</taxon>
        <taxon>Pichiomycetes</taxon>
        <taxon>Debaryomycetaceae</taxon>
        <taxon>Candida/Lodderomyces clade</taxon>
        <taxon>Candida</taxon>
    </lineage>
</organism>
<keyword evidence="1" id="KW-0472">Membrane</keyword>
<feature type="transmembrane region" description="Helical" evidence="1">
    <location>
        <begin position="35"/>
        <end position="55"/>
    </location>
</feature>